<keyword evidence="2" id="KW-1185">Reference proteome</keyword>
<sequence>MNTKLVESIIQIVLSFNKEEQDYFTERLFHSLSEPSTHELTLMAQNGKSLDFLDDEPDLYTLADGEPVS</sequence>
<proteinExistence type="predicted"/>
<evidence type="ECO:0000313" key="1">
    <source>
        <dbReference type="EMBL" id="MBD2316278.1"/>
    </source>
</evidence>
<protein>
    <submittedName>
        <fullName evidence="1">Uncharacterized protein</fullName>
    </submittedName>
</protein>
<dbReference type="Proteomes" id="UP000618445">
    <property type="component" value="Unassembled WGS sequence"/>
</dbReference>
<organism evidence="1 2">
    <name type="scientific">Phormidium tenue FACHB-1050</name>
    <dbReference type="NCBI Taxonomy" id="2692857"/>
    <lineage>
        <taxon>Bacteria</taxon>
        <taxon>Bacillati</taxon>
        <taxon>Cyanobacteriota</taxon>
        <taxon>Cyanophyceae</taxon>
        <taxon>Oscillatoriophycideae</taxon>
        <taxon>Oscillatoriales</taxon>
        <taxon>Oscillatoriaceae</taxon>
        <taxon>Phormidium</taxon>
    </lineage>
</organism>
<gene>
    <name evidence="1" type="ORF">H6G05_05385</name>
</gene>
<reference evidence="1 2" key="1">
    <citation type="journal article" date="2020" name="ISME J.">
        <title>Comparative genomics reveals insights into cyanobacterial evolution and habitat adaptation.</title>
        <authorList>
            <person name="Chen M.Y."/>
            <person name="Teng W.K."/>
            <person name="Zhao L."/>
            <person name="Hu C.X."/>
            <person name="Zhou Y.K."/>
            <person name="Han B.P."/>
            <person name="Song L.R."/>
            <person name="Shu W.S."/>
        </authorList>
    </citation>
    <scope>NUCLEOTIDE SEQUENCE [LARGE SCALE GENOMIC DNA]</scope>
    <source>
        <strain evidence="1 2">FACHB-1050</strain>
    </source>
</reference>
<accession>A0ABR8C667</accession>
<comment type="caution">
    <text evidence="1">The sequence shown here is derived from an EMBL/GenBank/DDBJ whole genome shotgun (WGS) entry which is preliminary data.</text>
</comment>
<evidence type="ECO:0000313" key="2">
    <source>
        <dbReference type="Proteomes" id="UP000618445"/>
    </source>
</evidence>
<dbReference type="RefSeq" id="WP_190576984.1">
    <property type="nucleotide sequence ID" value="NZ_CAWPQU010000045.1"/>
</dbReference>
<name>A0ABR8C667_9CYAN</name>
<dbReference type="EMBL" id="JACJQY010000005">
    <property type="protein sequence ID" value="MBD2316278.1"/>
    <property type="molecule type" value="Genomic_DNA"/>
</dbReference>